<dbReference type="AlphaFoldDB" id="R9L1M7"/>
<evidence type="ECO:0008006" key="3">
    <source>
        <dbReference type="Google" id="ProtNLM"/>
    </source>
</evidence>
<accession>R9L1M7</accession>
<dbReference type="Gene3D" id="1.10.3290.10">
    <property type="entry name" value="Fido-like domain"/>
    <property type="match status" value="1"/>
</dbReference>
<proteinExistence type="predicted"/>
<reference evidence="1 2" key="1">
    <citation type="submission" date="2013-04" db="EMBL/GenBank/DDBJ databases">
        <title>The Genome Sequence of Enterorhabdus caecimuris B7.</title>
        <authorList>
            <consortium name="The Broad Institute Genomics Platform"/>
            <consortium name="The Broad Institute Genome Sequencing Center for Infectious Disease"/>
            <person name="Earl A."/>
            <person name="Xavier R."/>
            <person name="Elson C."/>
            <person name="Duck W."/>
            <person name="Walker B."/>
            <person name="Young S."/>
            <person name="Zeng Q."/>
            <person name="Gargeya S."/>
            <person name="Fitzgerald M."/>
            <person name="Haas B."/>
            <person name="Abouelleil A."/>
            <person name="Allen A.W."/>
            <person name="Alvarado L."/>
            <person name="Arachchi H.M."/>
            <person name="Berlin A.M."/>
            <person name="Chapman S.B."/>
            <person name="Gainer-Dewar J."/>
            <person name="Goldberg J."/>
            <person name="Griggs A."/>
            <person name="Gujja S."/>
            <person name="Hansen M."/>
            <person name="Howarth C."/>
            <person name="Imamovic A."/>
            <person name="Ireland A."/>
            <person name="Larimer J."/>
            <person name="McCowan C."/>
            <person name="Murphy C."/>
            <person name="Pearson M."/>
            <person name="Poon T.W."/>
            <person name="Priest M."/>
            <person name="Roberts A."/>
            <person name="Saif S."/>
            <person name="Shea T."/>
            <person name="Sisk P."/>
            <person name="Sykes S."/>
            <person name="Wortman J."/>
            <person name="Nusbaum C."/>
            <person name="Birren B."/>
        </authorList>
    </citation>
    <scope>NUCLEOTIDE SEQUENCE [LARGE SCALE GENOMIC DNA]</scope>
    <source>
        <strain evidence="1 2">B7</strain>
    </source>
</reference>
<dbReference type="GeneID" id="82189968"/>
<organism evidence="1 2">
    <name type="scientific">Adlercreutzia caecimuris B7</name>
    <dbReference type="NCBI Taxonomy" id="1235794"/>
    <lineage>
        <taxon>Bacteria</taxon>
        <taxon>Bacillati</taxon>
        <taxon>Actinomycetota</taxon>
        <taxon>Coriobacteriia</taxon>
        <taxon>Eggerthellales</taxon>
        <taxon>Eggerthellaceae</taxon>
        <taxon>Adlercreutzia</taxon>
    </lineage>
</organism>
<dbReference type="Proteomes" id="UP000014204">
    <property type="component" value="Unassembled WGS sequence"/>
</dbReference>
<dbReference type="InterPro" id="IPR036597">
    <property type="entry name" value="Fido-like_dom_sf"/>
</dbReference>
<dbReference type="STRING" id="1235794.C811_00334"/>
<evidence type="ECO:0000313" key="1">
    <source>
        <dbReference type="EMBL" id="EOS52311.1"/>
    </source>
</evidence>
<sequence>MKLRTSFKRDAVPNDLTHLARALTAIGAHGTADDFGQAAGDTYEPFRLMDRKIILSDETLGAISQFEMLASRCDTLIGTSPLGTALARIMARMDGMFVAQLNGRRADYRLCCCLDFFKESGTAKGGSDEARLSALGLDLTPASVLSASKCAHQMETIELNSLCGAAPALITPGHVLALQQAIGRTFHPKVSSGLRTWDLPGESDEPDADAYRPPSPLELPEFLQDLVTFLNESPLGPSAKVALMHYQLEATKMFSSDTDQLARALLVGIWRNTGLIKYLMPPIAITPALARRNHDEVLRPYQFAPGLSEMQMIDNWVYHTACASQNAFEVAQYGYTIAHQTLDRWRSIVAARGTRLTDTMERLLVTVVGSPVFSASSAAEAIGTTFTTATKIIGVLEACDIVRQMSRGRRNKVYECPEAVALFEEIVPDLAG</sequence>
<dbReference type="RefSeq" id="WP_016308575.1">
    <property type="nucleotide sequence ID" value="NZ_KE159646.1"/>
</dbReference>
<dbReference type="HOGENOM" id="CLU_543908_0_0_11"/>
<evidence type="ECO:0000313" key="2">
    <source>
        <dbReference type="Proteomes" id="UP000014204"/>
    </source>
</evidence>
<dbReference type="OrthoDB" id="3175528at2"/>
<gene>
    <name evidence="1" type="ORF">C811_00334</name>
</gene>
<keyword evidence="2" id="KW-1185">Reference proteome</keyword>
<dbReference type="EMBL" id="ASSY01000005">
    <property type="protein sequence ID" value="EOS52311.1"/>
    <property type="molecule type" value="Genomic_DNA"/>
</dbReference>
<dbReference type="eggNOG" id="COG3177">
    <property type="taxonomic scope" value="Bacteria"/>
</dbReference>
<comment type="caution">
    <text evidence="1">The sequence shown here is derived from an EMBL/GenBank/DDBJ whole genome shotgun (WGS) entry which is preliminary data.</text>
</comment>
<protein>
    <recommendedName>
        <fullName evidence="3">Fido domain-containing protein</fullName>
    </recommendedName>
</protein>
<name>R9L1M7_9ACTN</name>